<comment type="pathway">
    <text evidence="1">Cell wall biogenesis; peptidoglycan biosynthesis.</text>
</comment>
<comment type="catalytic activity">
    <reaction evidence="1">
        <text>UDP-N-acetyl-alpha-D-muramoyl-L-alanyl-L-glutamate + ATP + H2O = UDP-N-acetyl-alpha-D-muramoyl-L-alanyl-D-glutamate + AMP + diphosphate + H(+)</text>
        <dbReference type="Rhea" id="RHEA:58812"/>
        <dbReference type="ChEBI" id="CHEBI:15377"/>
        <dbReference type="ChEBI" id="CHEBI:15378"/>
        <dbReference type="ChEBI" id="CHEBI:30616"/>
        <dbReference type="ChEBI" id="CHEBI:33019"/>
        <dbReference type="ChEBI" id="CHEBI:83900"/>
        <dbReference type="ChEBI" id="CHEBI:142725"/>
        <dbReference type="ChEBI" id="CHEBI:456215"/>
        <dbReference type="EC" id="5.1.1.23"/>
    </reaction>
</comment>
<dbReference type="EC" id="5.1.1.23" evidence="1"/>
<comment type="similarity">
    <text evidence="1">Belongs to the MurL family.</text>
</comment>
<evidence type="ECO:0000313" key="6">
    <source>
        <dbReference type="Proteomes" id="UP001589788"/>
    </source>
</evidence>
<keyword evidence="5" id="KW-0378">Hydrolase</keyword>
<reference evidence="5 6" key="1">
    <citation type="submission" date="2024-09" db="EMBL/GenBank/DDBJ databases">
        <authorList>
            <person name="Sun Q."/>
            <person name="Mori K."/>
        </authorList>
    </citation>
    <scope>NUCLEOTIDE SEQUENCE [LARGE SCALE GENOMIC DNA]</scope>
    <source>
        <strain evidence="5 6">JCM 15389</strain>
    </source>
</reference>
<dbReference type="Proteomes" id="UP001589788">
    <property type="component" value="Unassembled WGS sequence"/>
</dbReference>
<feature type="domain" description="MurL C-terminal" evidence="3">
    <location>
        <begin position="324"/>
        <end position="431"/>
    </location>
</feature>
<protein>
    <recommendedName>
        <fullName evidence="1">UDP-N-acetyl-alpha-D-muramoyl-L-alanyl-L-glutamate epimerase</fullName>
        <ecNumber evidence="1">5.1.1.23</ecNumber>
    </recommendedName>
    <alternativeName>
        <fullName evidence="1">UDP-MurNAc-L-Ala-L-Glu epimerase</fullName>
    </alternativeName>
</protein>
<evidence type="ECO:0000259" key="4">
    <source>
        <dbReference type="Pfam" id="PF26299"/>
    </source>
</evidence>
<accession>A0ABV6C1M7</accession>
<dbReference type="HAMAP" id="MF_02209">
    <property type="entry name" value="MurL"/>
    <property type="match status" value="1"/>
</dbReference>
<dbReference type="Pfam" id="PF26298">
    <property type="entry name" value="MurL_epimerase_C"/>
    <property type="match status" value="1"/>
</dbReference>
<keyword evidence="1" id="KW-0131">Cell cycle</keyword>
<feature type="domain" description="MurL N-terminal" evidence="4">
    <location>
        <begin position="12"/>
        <end position="295"/>
    </location>
</feature>
<dbReference type="InterPro" id="IPR058740">
    <property type="entry name" value="MurL_N"/>
</dbReference>
<dbReference type="Pfam" id="PF26299">
    <property type="entry name" value="MurL_N"/>
    <property type="match status" value="1"/>
</dbReference>
<evidence type="ECO:0000259" key="3">
    <source>
        <dbReference type="Pfam" id="PF26298"/>
    </source>
</evidence>
<evidence type="ECO:0000313" key="5">
    <source>
        <dbReference type="EMBL" id="MFC0081593.1"/>
    </source>
</evidence>
<dbReference type="RefSeq" id="WP_377788888.1">
    <property type="nucleotide sequence ID" value="NZ_JBHLYQ010000039.1"/>
</dbReference>
<feature type="region of interest" description="Disordered" evidence="2">
    <location>
        <begin position="129"/>
        <end position="159"/>
    </location>
</feature>
<keyword evidence="5" id="KW-0540">Nuclease</keyword>
<dbReference type="EMBL" id="JBHLYQ010000039">
    <property type="protein sequence ID" value="MFC0081593.1"/>
    <property type="molecule type" value="Genomic_DNA"/>
</dbReference>
<evidence type="ECO:0000256" key="2">
    <source>
        <dbReference type="SAM" id="MobiDB-lite"/>
    </source>
</evidence>
<dbReference type="GO" id="GO:0004519">
    <property type="term" value="F:endonuclease activity"/>
    <property type="evidence" value="ECO:0007669"/>
    <property type="project" value="UniProtKB-KW"/>
</dbReference>
<keyword evidence="5" id="KW-0255">Endonuclease</keyword>
<gene>
    <name evidence="1" type="primary">murL</name>
    <name evidence="5" type="ORF">ACFFRE_05455</name>
</gene>
<proteinExistence type="inferred from homology"/>
<name>A0ABV6C1M7_9ACTN</name>
<organism evidence="5 6">
    <name type="scientific">Aciditerrimonas ferrireducens</name>
    <dbReference type="NCBI Taxonomy" id="667306"/>
    <lineage>
        <taxon>Bacteria</taxon>
        <taxon>Bacillati</taxon>
        <taxon>Actinomycetota</taxon>
        <taxon>Acidimicrobiia</taxon>
        <taxon>Acidimicrobiales</taxon>
        <taxon>Acidimicrobiaceae</taxon>
        <taxon>Aciditerrimonas</taxon>
    </lineage>
</organism>
<dbReference type="InterPro" id="IPR043689">
    <property type="entry name" value="MurL"/>
</dbReference>
<comment type="caution">
    <text evidence="5">The sequence shown here is derived from an EMBL/GenBank/DDBJ whole genome shotgun (WGS) entry which is preliminary data.</text>
</comment>
<keyword evidence="1" id="KW-0961">Cell wall biogenesis/degradation</keyword>
<keyword evidence="1" id="KW-0133">Cell shape</keyword>
<comment type="function">
    <text evidence="1">Cell wall formation. Catalyzes epimerization of the terminal L-glutamate in UDP-N-acetyl-alpha-D-muramoyl-L-alanyl-L-glutamate.</text>
</comment>
<keyword evidence="1" id="KW-0413">Isomerase</keyword>
<dbReference type="InterPro" id="IPR058741">
    <property type="entry name" value="MurL_C"/>
</dbReference>
<feature type="compositionally biased region" description="Pro residues" evidence="2">
    <location>
        <begin position="140"/>
        <end position="155"/>
    </location>
</feature>
<keyword evidence="1" id="KW-0132">Cell division</keyword>
<sequence>MERPTPTGGPAFEPERVQVFVVEQLEADPESGRAQLHYRFDDGPRFTEHLDFGPRRVADPALDEGFLAALRLVHLVAGVSYYKAALPPVVEVQGPALGPAVERLAQAVYDQGLRELKLRNGLPVEQAPVFRATGGRSPEQPGPTGGPPPPPPPGLGIPVGGGKDSALVVAALRESDPVLLSVNPPPAARRVAAAAGLPLVEIRRRLDPELLVLNQRGAWNGHVPITAVVALVAVAAGYRLGYATTVLALESSADEPTRLVAGPDGRVVAVNHQWSKSRELEPLLGAALVETLGPAVSVRSALRAVPELDVAAAFATLPEYHRAFLSCNRAFVAGAEDRWCGDCPKCRFVFLALAPNLPPEELAGIFGRNLLDDPSQLAGFAALLDPEDKPFECVGTRGESAAALAALAEQPRWAGASIVAQLAPRARALAEASGPWPWRPASPEAVLGAVREAVGLEATGARRGA</sequence>
<evidence type="ECO:0000256" key="1">
    <source>
        <dbReference type="HAMAP-Rule" id="MF_02209"/>
    </source>
</evidence>
<keyword evidence="6" id="KW-1185">Reference proteome</keyword>
<keyword evidence="1" id="KW-0573">Peptidoglycan synthesis</keyword>